<feature type="non-terminal residue" evidence="1">
    <location>
        <position position="1"/>
    </location>
</feature>
<sequence length="60" mass="6702">TGQGGDALLLLGVGCPNGLAVVRGEAGIFVHVHVSIFLKYCKQRYWFLQFRQPEIMLVVR</sequence>
<dbReference type="EMBL" id="AEWV01000008">
    <property type="protein sequence ID" value="EGC18060.1"/>
    <property type="molecule type" value="Genomic_DNA"/>
</dbReference>
<keyword evidence="2" id="KW-1185">Reference proteome</keyword>
<dbReference type="HOGENOM" id="CLU_2928027_0_0_4"/>
<name>F0EXM9_9NEIS</name>
<organism evidence="1 2">
    <name type="scientific">Kingella denitrificans ATCC 33394</name>
    <dbReference type="NCBI Taxonomy" id="888741"/>
    <lineage>
        <taxon>Bacteria</taxon>
        <taxon>Pseudomonadati</taxon>
        <taxon>Pseudomonadota</taxon>
        <taxon>Betaproteobacteria</taxon>
        <taxon>Neisseriales</taxon>
        <taxon>Neisseriaceae</taxon>
        <taxon>Kingella</taxon>
    </lineage>
</organism>
<evidence type="ECO:0000313" key="2">
    <source>
        <dbReference type="Proteomes" id="UP000004088"/>
    </source>
</evidence>
<comment type="caution">
    <text evidence="1">The sequence shown here is derived from an EMBL/GenBank/DDBJ whole genome shotgun (WGS) entry which is preliminary data.</text>
</comment>
<reference evidence="1 2" key="1">
    <citation type="submission" date="2011-01" db="EMBL/GenBank/DDBJ databases">
        <authorList>
            <person name="Muzny D."/>
            <person name="Qin X."/>
            <person name="Deng J."/>
            <person name="Jiang H."/>
            <person name="Liu Y."/>
            <person name="Qu J."/>
            <person name="Song X.-Z."/>
            <person name="Zhang L."/>
            <person name="Thornton R."/>
            <person name="Coyle M."/>
            <person name="Francisco L."/>
            <person name="Jackson L."/>
            <person name="Javaid M."/>
            <person name="Korchina V."/>
            <person name="Kovar C."/>
            <person name="Mata R."/>
            <person name="Mathew T."/>
            <person name="Ngo R."/>
            <person name="Nguyen L."/>
            <person name="Nguyen N."/>
            <person name="Okwuonu G."/>
            <person name="Ongeri F."/>
            <person name="Pham C."/>
            <person name="Simmons D."/>
            <person name="Wilczek-Boney K."/>
            <person name="Hale W."/>
            <person name="Jakkamsetti A."/>
            <person name="Pham P."/>
            <person name="Ruth R."/>
            <person name="San Lucas F."/>
            <person name="Warren J."/>
            <person name="Zhang J."/>
            <person name="Zhao Z."/>
            <person name="Zhou C."/>
            <person name="Zhu D."/>
            <person name="Lee S."/>
            <person name="Bess C."/>
            <person name="Blankenburg K."/>
            <person name="Forbes L."/>
            <person name="Fu Q."/>
            <person name="Gubbala S."/>
            <person name="Hirani K."/>
            <person name="Jayaseelan J.C."/>
            <person name="Lara F."/>
            <person name="Munidasa M."/>
            <person name="Palculict T."/>
            <person name="Patil S."/>
            <person name="Pu L.-L."/>
            <person name="Saada N."/>
            <person name="Tang L."/>
            <person name="Weissenberger G."/>
            <person name="Zhu Y."/>
            <person name="Hemphill L."/>
            <person name="Shang Y."/>
            <person name="Youmans B."/>
            <person name="Ayvaz T."/>
            <person name="Ross M."/>
            <person name="Santibanez J."/>
            <person name="Aqrawi P."/>
            <person name="Gross S."/>
            <person name="Joshi V."/>
            <person name="Fowler G."/>
            <person name="Nazareth L."/>
            <person name="Reid J."/>
            <person name="Worley K."/>
            <person name="Petrosino J."/>
            <person name="Highlander S."/>
            <person name="Gibbs R."/>
        </authorList>
    </citation>
    <scope>NUCLEOTIDE SEQUENCE [LARGE SCALE GENOMIC DNA]</scope>
    <source>
        <strain evidence="1 2">ATCC 33394</strain>
    </source>
</reference>
<evidence type="ECO:0000313" key="1">
    <source>
        <dbReference type="EMBL" id="EGC18060.1"/>
    </source>
</evidence>
<proteinExistence type="predicted"/>
<dbReference type="Proteomes" id="UP000004088">
    <property type="component" value="Unassembled WGS sequence"/>
</dbReference>
<accession>F0EXM9</accession>
<gene>
    <name evidence="1" type="ORF">HMPREF9098_0613</name>
</gene>
<protein>
    <submittedName>
        <fullName evidence="1">Uncharacterized protein</fullName>
    </submittedName>
</protein>
<dbReference type="AlphaFoldDB" id="F0EXM9"/>